<reference evidence="2 3" key="1">
    <citation type="submission" date="2022-03" db="EMBL/GenBank/DDBJ databases">
        <title>Chryseobacterium sp. isolated from the Andong Sikhe.</title>
        <authorList>
            <person name="Won M."/>
            <person name="Kim S.-J."/>
            <person name="Kwon S.-W."/>
        </authorList>
    </citation>
    <scope>NUCLEOTIDE SEQUENCE [LARGE SCALE GENOMIC DNA]</scope>
    <source>
        <strain evidence="2 3">ADR-1</strain>
    </source>
</reference>
<name>A0ABY4BDG0_9FLAO</name>
<keyword evidence="1" id="KW-1133">Transmembrane helix</keyword>
<organism evidence="2 3">
    <name type="scientific">Chryseobacterium oryzae</name>
    <dbReference type="NCBI Taxonomy" id="2929799"/>
    <lineage>
        <taxon>Bacteria</taxon>
        <taxon>Pseudomonadati</taxon>
        <taxon>Bacteroidota</taxon>
        <taxon>Flavobacteriia</taxon>
        <taxon>Flavobacteriales</taxon>
        <taxon>Weeksellaceae</taxon>
        <taxon>Chryseobacterium group</taxon>
        <taxon>Chryseobacterium</taxon>
    </lineage>
</organism>
<evidence type="ECO:0000313" key="3">
    <source>
        <dbReference type="Proteomes" id="UP000831068"/>
    </source>
</evidence>
<sequence length="161" mass="18828">MRLSNKKKVPLYNFFNTLLLLLLSLGIIGFIFNEMKFDILGNASYVLIIFPLLLLCMLHLLGRQIFEYDSDGEALNFKNRNFIPFLHKNLSDEFPKYKLIKYEVVSILFVKRLYVTVSSKNSGTTMLKYEISYLTKKEVNDLKFSLNKVVKANQEKNIKNK</sequence>
<keyword evidence="3" id="KW-1185">Reference proteome</keyword>
<dbReference type="RefSeq" id="WP_243575667.1">
    <property type="nucleotide sequence ID" value="NZ_CP094529.1"/>
</dbReference>
<accession>A0ABY4BDG0</accession>
<evidence type="ECO:0008006" key="4">
    <source>
        <dbReference type="Google" id="ProtNLM"/>
    </source>
</evidence>
<feature type="transmembrane region" description="Helical" evidence="1">
    <location>
        <begin position="12"/>
        <end position="32"/>
    </location>
</feature>
<protein>
    <recommendedName>
        <fullName evidence="4">DUF304 domain-containing protein</fullName>
    </recommendedName>
</protein>
<feature type="transmembrane region" description="Helical" evidence="1">
    <location>
        <begin position="44"/>
        <end position="61"/>
    </location>
</feature>
<keyword evidence="1" id="KW-0472">Membrane</keyword>
<gene>
    <name evidence="2" type="ORF">MTP08_08795</name>
</gene>
<evidence type="ECO:0000313" key="2">
    <source>
        <dbReference type="EMBL" id="UOE37167.1"/>
    </source>
</evidence>
<dbReference type="EMBL" id="CP094529">
    <property type="protein sequence ID" value="UOE37167.1"/>
    <property type="molecule type" value="Genomic_DNA"/>
</dbReference>
<dbReference type="Proteomes" id="UP000831068">
    <property type="component" value="Chromosome"/>
</dbReference>
<proteinExistence type="predicted"/>
<keyword evidence="1" id="KW-0812">Transmembrane</keyword>
<evidence type="ECO:0000256" key="1">
    <source>
        <dbReference type="SAM" id="Phobius"/>
    </source>
</evidence>